<dbReference type="PANTHER" id="PTHR30217">
    <property type="entry name" value="PEPTIDASE U32 FAMILY"/>
    <property type="match status" value="1"/>
</dbReference>
<dbReference type="Proteomes" id="UP001210678">
    <property type="component" value="Unassembled WGS sequence"/>
</dbReference>
<feature type="binding site" evidence="1">
    <location>
        <position position="195"/>
    </location>
    <ligand>
        <name>[4Fe-4S] cluster</name>
        <dbReference type="ChEBI" id="CHEBI:49883"/>
    </ligand>
</feature>
<evidence type="ECO:0000313" key="3">
    <source>
        <dbReference type="Proteomes" id="UP001210678"/>
    </source>
</evidence>
<proteinExistence type="inferred from homology"/>
<dbReference type="PANTHER" id="PTHR30217:SF3">
    <property type="entry name" value="UBIQUINONE BIOSYNTHESIS PROTEIN UBIU"/>
    <property type="match status" value="1"/>
</dbReference>
<dbReference type="RefSeq" id="WP_272133472.1">
    <property type="nucleotide sequence ID" value="NZ_JAQLOI010000001.1"/>
</dbReference>
<keyword evidence="3" id="KW-1185">Reference proteome</keyword>
<evidence type="ECO:0000313" key="2">
    <source>
        <dbReference type="EMBL" id="MDB1123104.1"/>
    </source>
</evidence>
<feature type="binding site" evidence="1">
    <location>
        <position position="171"/>
    </location>
    <ligand>
        <name>[4Fe-4S] cluster</name>
        <dbReference type="ChEBI" id="CHEBI:49883"/>
    </ligand>
</feature>
<dbReference type="InterPro" id="IPR043692">
    <property type="entry name" value="UbiU"/>
</dbReference>
<keyword evidence="1" id="KW-0411">Iron-sulfur</keyword>
<feature type="binding site" evidence="1">
    <location>
        <position position="234"/>
    </location>
    <ligand>
        <name>[4Fe-4S] cluster</name>
        <dbReference type="ChEBI" id="CHEBI:49883"/>
    </ligand>
</feature>
<keyword evidence="1" id="KW-0479">Metal-binding</keyword>
<name>A0ABT4YPZ6_9VIBR</name>
<keyword evidence="1" id="KW-0004">4Fe-4S</keyword>
<protein>
    <recommendedName>
        <fullName evidence="1">Ubiquinone biosynthesis protein UbiU</fullName>
    </recommendedName>
</protein>
<keyword evidence="1" id="KW-0831">Ubiquinone biosynthesis</keyword>
<dbReference type="EMBL" id="JAQLOI010000001">
    <property type="protein sequence ID" value="MDB1123104.1"/>
    <property type="molecule type" value="Genomic_DNA"/>
</dbReference>
<comment type="caution">
    <text evidence="2">The sequence shown here is derived from an EMBL/GenBank/DDBJ whole genome shotgun (WGS) entry which is preliminary data.</text>
</comment>
<evidence type="ECO:0000256" key="1">
    <source>
        <dbReference type="HAMAP-Rule" id="MF_02232"/>
    </source>
</evidence>
<reference evidence="2 3" key="1">
    <citation type="submission" date="2023-01" db="EMBL/GenBank/DDBJ databases">
        <title>Vibrio sp. KJ40-1 sp.nov, isolated from marine algae.</title>
        <authorList>
            <person name="Butt M."/>
            <person name="Kim J.M.J."/>
            <person name="Jeon C.O.C."/>
        </authorList>
    </citation>
    <scope>NUCLEOTIDE SEQUENCE [LARGE SCALE GENOMIC DNA]</scope>
    <source>
        <strain evidence="2 3">KJ40-1</strain>
    </source>
</reference>
<sequence length="337" mass="37604">MELLCPAGNLPALKTAVDCGADAVYIGFKDDTNARHFAGLNFTGKKLERAVQYIRDHDRKLHVALNTFAHPDGFERWTKAVDNAVALGVDALIIADVAILEYAATTYPDLELHLSVQASATNVAAVNFYKQNFNIKRVVLPRVLSIHQVKQLSRTIPEDVDLEVFAFGSLCIMAEGRCYLSSYMTGESPNTVGACSPAKYVRWQETANGLESRLNEILIDRYNEGENAGYPTLCKGRFDVNLDGDDKRYHALEEPTSLNTLSLLPELFAANVASVKIEGRQRSPAYVEQVTRTWRTAIDRYKASPETYHVEDQWNQALANVSEGTQTTLGAYHRKWQ</sequence>
<dbReference type="HAMAP" id="MF_02232">
    <property type="entry name" value="UbiU"/>
    <property type="match status" value="1"/>
</dbReference>
<gene>
    <name evidence="1" type="primary">ubiU</name>
    <name evidence="2" type="ORF">PGX00_05205</name>
</gene>
<accession>A0ABT4YPZ6</accession>
<comment type="subunit">
    <text evidence="1">Forms a heterodimer with UbiV.</text>
</comment>
<dbReference type="InterPro" id="IPR051454">
    <property type="entry name" value="RNA/ubiquinone_mod_enzymes"/>
</dbReference>
<comment type="similarity">
    <text evidence="1">Belongs to the peptidase U32 family. UbiU subfamily.</text>
</comment>
<keyword evidence="1" id="KW-0408">Iron</keyword>
<comment type="cofactor">
    <cofactor evidence="1">
        <name>[4Fe-4S] cluster</name>
        <dbReference type="ChEBI" id="CHEBI:49883"/>
    </cofactor>
</comment>
<dbReference type="InterPro" id="IPR001539">
    <property type="entry name" value="Peptidase_U32"/>
</dbReference>
<dbReference type="Pfam" id="PF01136">
    <property type="entry name" value="Peptidase_U32"/>
    <property type="match status" value="1"/>
</dbReference>
<feature type="binding site" evidence="1">
    <location>
        <position position="178"/>
    </location>
    <ligand>
        <name>[4Fe-4S] cluster</name>
        <dbReference type="ChEBI" id="CHEBI:49883"/>
    </ligand>
</feature>
<dbReference type="PROSITE" id="PS01276">
    <property type="entry name" value="PEPTIDASE_U32"/>
    <property type="match status" value="1"/>
</dbReference>
<organism evidence="2 3">
    <name type="scientific">Vibrio algarum</name>
    <dbReference type="NCBI Taxonomy" id="3020714"/>
    <lineage>
        <taxon>Bacteria</taxon>
        <taxon>Pseudomonadati</taxon>
        <taxon>Pseudomonadota</taxon>
        <taxon>Gammaproteobacteria</taxon>
        <taxon>Vibrionales</taxon>
        <taxon>Vibrionaceae</taxon>
        <taxon>Vibrio</taxon>
    </lineage>
</organism>
<comment type="function">
    <text evidence="1">Required for O(2)-independent ubiquinone (coenzyme Q) biosynthesis. Together with UbiV, is essential for the C6-hydroxylation reaction in the oxygen-independent ubiquinone biosynthesis pathway.</text>
</comment>
<comment type="pathway">
    <text evidence="1">Cofactor biosynthesis; ubiquinone biosynthesis.</text>
</comment>